<dbReference type="Proteomes" id="UP001446871">
    <property type="component" value="Unassembled WGS sequence"/>
</dbReference>
<comment type="caution">
    <text evidence="1">The sequence shown here is derived from an EMBL/GenBank/DDBJ whole genome shotgun (WGS) entry which is preliminary data.</text>
</comment>
<proteinExistence type="predicted"/>
<evidence type="ECO:0000313" key="1">
    <source>
        <dbReference type="EMBL" id="KAK8047794.1"/>
    </source>
</evidence>
<sequence length="74" mass="8058">MWIHTKGRAEFSMTAWPLVTLGAGPVTGNVTQHGMNERGRINANFTDHVLEAAEALSGIVGERLRARLISSWAV</sequence>
<keyword evidence="2" id="KW-1185">Reference proteome</keyword>
<accession>A0ABR1TPZ8</accession>
<protein>
    <submittedName>
        <fullName evidence="1">Uncharacterized protein</fullName>
    </submittedName>
</protein>
<reference evidence="1 2" key="1">
    <citation type="submission" date="2023-01" db="EMBL/GenBank/DDBJ databases">
        <title>Analysis of 21 Apiospora genomes using comparative genomics revels a genus with tremendous synthesis potential of carbohydrate active enzymes and secondary metabolites.</title>
        <authorList>
            <person name="Sorensen T."/>
        </authorList>
    </citation>
    <scope>NUCLEOTIDE SEQUENCE [LARGE SCALE GENOMIC DNA]</scope>
    <source>
        <strain evidence="1 2">CBS 83171</strain>
    </source>
</reference>
<gene>
    <name evidence="1" type="ORF">PG996_015858</name>
</gene>
<evidence type="ECO:0000313" key="2">
    <source>
        <dbReference type="Proteomes" id="UP001446871"/>
    </source>
</evidence>
<name>A0ABR1TPZ8_9PEZI</name>
<organism evidence="1 2">
    <name type="scientific">Apiospora saccharicola</name>
    <dbReference type="NCBI Taxonomy" id="335842"/>
    <lineage>
        <taxon>Eukaryota</taxon>
        <taxon>Fungi</taxon>
        <taxon>Dikarya</taxon>
        <taxon>Ascomycota</taxon>
        <taxon>Pezizomycotina</taxon>
        <taxon>Sordariomycetes</taxon>
        <taxon>Xylariomycetidae</taxon>
        <taxon>Amphisphaeriales</taxon>
        <taxon>Apiosporaceae</taxon>
        <taxon>Apiospora</taxon>
    </lineage>
</organism>
<dbReference type="EMBL" id="JAQQWM010000009">
    <property type="protein sequence ID" value="KAK8047794.1"/>
    <property type="molecule type" value="Genomic_DNA"/>
</dbReference>